<dbReference type="AlphaFoldDB" id="X1A426"/>
<accession>X1A426</accession>
<reference evidence="1" key="1">
    <citation type="journal article" date="2014" name="Front. Microbiol.">
        <title>High frequency of phylogenetically diverse reductive dehalogenase-homologous genes in deep subseafloor sedimentary metagenomes.</title>
        <authorList>
            <person name="Kawai M."/>
            <person name="Futagami T."/>
            <person name="Toyoda A."/>
            <person name="Takaki Y."/>
            <person name="Nishi S."/>
            <person name="Hori S."/>
            <person name="Arai W."/>
            <person name="Tsubouchi T."/>
            <person name="Morono Y."/>
            <person name="Uchiyama I."/>
            <person name="Ito T."/>
            <person name="Fujiyama A."/>
            <person name="Inagaki F."/>
            <person name="Takami H."/>
        </authorList>
    </citation>
    <scope>NUCLEOTIDE SEQUENCE</scope>
    <source>
        <strain evidence="1">Expedition CK06-06</strain>
    </source>
</reference>
<dbReference type="EMBL" id="BART01007215">
    <property type="protein sequence ID" value="GAG54956.1"/>
    <property type="molecule type" value="Genomic_DNA"/>
</dbReference>
<protein>
    <submittedName>
        <fullName evidence="1">Uncharacterized protein</fullName>
    </submittedName>
</protein>
<sequence length="72" mass="8746">HLPNYNYTGEDLYHAIRSDTLIFKDEYRENYIGDKYYFGKESKILLNNYLDRIGGGDDEFKEMYKIFINKLY</sequence>
<gene>
    <name evidence="1" type="ORF">S01H4_16446</name>
</gene>
<feature type="non-terminal residue" evidence="1">
    <location>
        <position position="1"/>
    </location>
</feature>
<organism evidence="1">
    <name type="scientific">marine sediment metagenome</name>
    <dbReference type="NCBI Taxonomy" id="412755"/>
    <lineage>
        <taxon>unclassified sequences</taxon>
        <taxon>metagenomes</taxon>
        <taxon>ecological metagenomes</taxon>
    </lineage>
</organism>
<name>X1A426_9ZZZZ</name>
<comment type="caution">
    <text evidence="1">The sequence shown here is derived from an EMBL/GenBank/DDBJ whole genome shotgun (WGS) entry which is preliminary data.</text>
</comment>
<evidence type="ECO:0000313" key="1">
    <source>
        <dbReference type="EMBL" id="GAG54956.1"/>
    </source>
</evidence>
<proteinExistence type="predicted"/>